<evidence type="ECO:0000256" key="1">
    <source>
        <dbReference type="ARBA" id="ARBA00023016"/>
    </source>
</evidence>
<reference evidence="6 7" key="1">
    <citation type="journal article" date="2013" name="Science">
        <title>Genomic diversity and evolution of the head crest in the rock pigeon.</title>
        <authorList>
            <person name="Shapiro M.D."/>
            <person name="Kronenberg Z."/>
            <person name="Li C."/>
            <person name="Domyan E.T."/>
            <person name="Pan H."/>
            <person name="Campbell M."/>
            <person name="Tan H."/>
            <person name="Huff C.D."/>
            <person name="Hu H."/>
            <person name="Vickrey A.I."/>
            <person name="Nielsen S.C."/>
            <person name="Stringham S.A."/>
            <person name="Hu H."/>
            <person name="Willerslev E."/>
            <person name="Gilbert M.T."/>
            <person name="Yandell M."/>
            <person name="Zhang G."/>
            <person name="Wang J."/>
        </authorList>
    </citation>
    <scope>NUCLEOTIDE SEQUENCE [LARGE SCALE GENOMIC DNA]</scope>
    <source>
        <tissue evidence="6">Blood</tissue>
    </source>
</reference>
<protein>
    <submittedName>
        <fullName evidence="6">Heat shock protein 30C</fullName>
    </submittedName>
</protein>
<dbReference type="AlphaFoldDB" id="A0A2I0LKV7"/>
<dbReference type="Proteomes" id="UP000053872">
    <property type="component" value="Unassembled WGS sequence"/>
</dbReference>
<dbReference type="GO" id="GO:0051082">
    <property type="term" value="F:unfolded protein binding"/>
    <property type="evidence" value="ECO:0007669"/>
    <property type="project" value="TreeGrafter"/>
</dbReference>
<dbReference type="Gene3D" id="2.60.40.790">
    <property type="match status" value="1"/>
</dbReference>
<name>A0A2I0LKV7_COLLI</name>
<dbReference type="InParanoid" id="A0A2I0LKV7"/>
<evidence type="ECO:0000313" key="6">
    <source>
        <dbReference type="EMBL" id="PKK18066.1"/>
    </source>
</evidence>
<dbReference type="PANTHER" id="PTHR45640">
    <property type="entry name" value="HEAT SHOCK PROTEIN HSP-12.2-RELATED"/>
    <property type="match status" value="1"/>
</dbReference>
<dbReference type="Pfam" id="PF00011">
    <property type="entry name" value="HSP20"/>
    <property type="match status" value="1"/>
</dbReference>
<feature type="non-terminal residue" evidence="6">
    <location>
        <position position="1"/>
    </location>
</feature>
<dbReference type="CDD" id="cd06481">
    <property type="entry name" value="ACD_HspB9_like"/>
    <property type="match status" value="1"/>
</dbReference>
<evidence type="ECO:0000256" key="4">
    <source>
        <dbReference type="SAM" id="MobiDB-lite"/>
    </source>
</evidence>
<evidence type="ECO:0000313" key="7">
    <source>
        <dbReference type="Proteomes" id="UP000053872"/>
    </source>
</evidence>
<dbReference type="GO" id="GO:0042026">
    <property type="term" value="P:protein refolding"/>
    <property type="evidence" value="ECO:0007669"/>
    <property type="project" value="TreeGrafter"/>
</dbReference>
<dbReference type="GO" id="GO:0005737">
    <property type="term" value="C:cytoplasm"/>
    <property type="evidence" value="ECO:0007669"/>
    <property type="project" value="TreeGrafter"/>
</dbReference>
<comment type="caution">
    <text evidence="6">The sequence shown here is derived from an EMBL/GenBank/DDBJ whole genome shotgun (WGS) entry which is preliminary data.</text>
</comment>
<dbReference type="GO" id="GO:0005634">
    <property type="term" value="C:nucleus"/>
    <property type="evidence" value="ECO:0007669"/>
    <property type="project" value="TreeGrafter"/>
</dbReference>
<feature type="compositionally biased region" description="Polar residues" evidence="4">
    <location>
        <begin position="27"/>
        <end position="39"/>
    </location>
</feature>
<dbReference type="InterPro" id="IPR008978">
    <property type="entry name" value="HSP20-like_chaperone"/>
</dbReference>
<keyword evidence="7" id="KW-1185">Reference proteome</keyword>
<organism evidence="6 7">
    <name type="scientific">Columba livia</name>
    <name type="common">Rock dove</name>
    <dbReference type="NCBI Taxonomy" id="8932"/>
    <lineage>
        <taxon>Eukaryota</taxon>
        <taxon>Metazoa</taxon>
        <taxon>Chordata</taxon>
        <taxon>Craniata</taxon>
        <taxon>Vertebrata</taxon>
        <taxon>Euteleostomi</taxon>
        <taxon>Archelosauria</taxon>
        <taxon>Archosauria</taxon>
        <taxon>Dinosauria</taxon>
        <taxon>Saurischia</taxon>
        <taxon>Theropoda</taxon>
        <taxon>Coelurosauria</taxon>
        <taxon>Aves</taxon>
        <taxon>Neognathae</taxon>
        <taxon>Neoaves</taxon>
        <taxon>Columbimorphae</taxon>
        <taxon>Columbiformes</taxon>
        <taxon>Columbidae</taxon>
        <taxon>Columba</taxon>
    </lineage>
</organism>
<dbReference type="InterPro" id="IPR001436">
    <property type="entry name" value="Alpha-crystallin/sHSP_animal"/>
</dbReference>
<gene>
    <name evidence="6" type="ORF">A306_00013489</name>
</gene>
<dbReference type="InterPro" id="IPR002068">
    <property type="entry name" value="A-crystallin/Hsp20_dom"/>
</dbReference>
<dbReference type="EMBL" id="AKCR02000234">
    <property type="protein sequence ID" value="PKK18066.1"/>
    <property type="molecule type" value="Genomic_DNA"/>
</dbReference>
<evidence type="ECO:0000259" key="5">
    <source>
        <dbReference type="PROSITE" id="PS01031"/>
    </source>
</evidence>
<dbReference type="PANTHER" id="PTHR45640:SF2">
    <property type="entry name" value="HEAT SHOCK PROTEIN BETA-11-RELATED"/>
    <property type="match status" value="1"/>
</dbReference>
<accession>A0A2I0LKV7</accession>
<evidence type="ECO:0000256" key="3">
    <source>
        <dbReference type="RuleBase" id="RU003616"/>
    </source>
</evidence>
<feature type="domain" description="SHSP" evidence="5">
    <location>
        <begin position="122"/>
        <end position="233"/>
    </location>
</feature>
<keyword evidence="1 6" id="KW-0346">Stress response</keyword>
<evidence type="ECO:0000256" key="2">
    <source>
        <dbReference type="PROSITE-ProRule" id="PRU00285"/>
    </source>
</evidence>
<comment type="similarity">
    <text evidence="2 3">Belongs to the small heat shock protein (HSP20) family.</text>
</comment>
<proteinExistence type="inferred from homology"/>
<feature type="region of interest" description="Disordered" evidence="4">
    <location>
        <begin position="1"/>
        <end position="46"/>
    </location>
</feature>
<dbReference type="PROSITE" id="PS01031">
    <property type="entry name" value="SHSP"/>
    <property type="match status" value="1"/>
</dbReference>
<dbReference type="SUPFAM" id="SSF49764">
    <property type="entry name" value="HSP20-like chaperones"/>
    <property type="match status" value="1"/>
</dbReference>
<sequence length="252" mass="27560">ESAWGESVLEGAHPWAGEDKTRRSPVPAQNRSSPCTEPNRSAHRERTPGAEMLCRLHFMPPASSSLFPWLGPVRTLWPHPGTLFAELERELRLEMERAREFMSSFEQLLSSGSSPSRIGITAERAPSTNAALTQGSGDGFSVCQDVKDFAPEQLSVKVVGRKVVLVGQKETQSTDDKGSFSYKYEVLKREWDVPEEVDAEALSCSLSKDGQLRMAPKLALPAAPERNVPIQMEPAVAQLAASTDDGAERAKA</sequence>
<dbReference type="GO" id="GO:0009408">
    <property type="term" value="P:response to heat"/>
    <property type="evidence" value="ECO:0007669"/>
    <property type="project" value="TreeGrafter"/>
</dbReference>